<reference evidence="4" key="1">
    <citation type="submission" date="2012-12" db="EMBL/GenBank/DDBJ databases">
        <authorList>
            <person name="Hellsten U."/>
            <person name="Grimwood J."/>
            <person name="Chapman J.A."/>
            <person name="Shapiro H."/>
            <person name="Aerts A."/>
            <person name="Otillar R.P."/>
            <person name="Terry A.Y."/>
            <person name="Boore J.L."/>
            <person name="Simakov O."/>
            <person name="Marletaz F."/>
            <person name="Cho S.-J."/>
            <person name="Edsinger-Gonzales E."/>
            <person name="Havlak P."/>
            <person name="Kuo D.-H."/>
            <person name="Larsson T."/>
            <person name="Lv J."/>
            <person name="Arendt D."/>
            <person name="Savage R."/>
            <person name="Osoegawa K."/>
            <person name="de Jong P."/>
            <person name="Lindberg D.R."/>
            <person name="Seaver E.C."/>
            <person name="Weisblat D.A."/>
            <person name="Putnam N.H."/>
            <person name="Grigoriev I.V."/>
            <person name="Rokhsar D.S."/>
        </authorList>
    </citation>
    <scope>NUCLEOTIDE SEQUENCE</scope>
</reference>
<gene>
    <name evidence="3" type="primary">20199136</name>
    <name evidence="2" type="ORF">HELRODRAFT_161350</name>
</gene>
<dbReference type="GeneID" id="20199136"/>
<organism evidence="3 4">
    <name type="scientific">Helobdella robusta</name>
    <name type="common">Californian leech</name>
    <dbReference type="NCBI Taxonomy" id="6412"/>
    <lineage>
        <taxon>Eukaryota</taxon>
        <taxon>Metazoa</taxon>
        <taxon>Spiralia</taxon>
        <taxon>Lophotrochozoa</taxon>
        <taxon>Annelida</taxon>
        <taxon>Clitellata</taxon>
        <taxon>Hirudinea</taxon>
        <taxon>Rhynchobdellida</taxon>
        <taxon>Glossiphoniidae</taxon>
        <taxon>Helobdella</taxon>
    </lineage>
</organism>
<proteinExistence type="predicted"/>
<evidence type="ECO:0000313" key="4">
    <source>
        <dbReference type="Proteomes" id="UP000015101"/>
    </source>
</evidence>
<dbReference type="Proteomes" id="UP000015101">
    <property type="component" value="Unassembled WGS sequence"/>
</dbReference>
<name>T1ERD6_HELRO</name>
<sequence>MATYCPQLLPKKSSTNTDQIKKSNSDKMNTAFTVATWNDAKDAYSKMKNILTNSKTRISTKLKLLVCYIFPFLTYGPESWTISKEMKKNAEMSFLGKIMKISLNSLKQFGYEKRRLLKIIRRGQLKFFGHIMRKERMENLTTTGKIAGRKDREIGRDVCGSSDDECDYFGSCQFASTANC</sequence>
<dbReference type="CTD" id="20199136"/>
<evidence type="ECO:0008006" key="5">
    <source>
        <dbReference type="Google" id="ProtNLM"/>
    </source>
</evidence>
<keyword evidence="4" id="KW-1185">Reference proteome</keyword>
<dbReference type="EMBL" id="AMQM01000799">
    <property type="status" value="NOT_ANNOTATED_CDS"/>
    <property type="molecule type" value="Genomic_DNA"/>
</dbReference>
<accession>T1ERD6</accession>
<dbReference type="InParanoid" id="T1ERD6"/>
<dbReference type="RefSeq" id="XP_009019522.1">
    <property type="nucleotide sequence ID" value="XM_009021274.1"/>
</dbReference>
<dbReference type="HOGENOM" id="CLU_1497856_0_0_1"/>
<dbReference type="AlphaFoldDB" id="T1ERD6"/>
<dbReference type="KEGG" id="hro:HELRODRAFT_161350"/>
<evidence type="ECO:0000313" key="3">
    <source>
        <dbReference type="EnsemblMetazoa" id="HelroP161350"/>
    </source>
</evidence>
<protein>
    <recommendedName>
        <fullName evidence="5">Reverse transcriptase domain-containing protein</fullName>
    </recommendedName>
</protein>
<evidence type="ECO:0000256" key="1">
    <source>
        <dbReference type="SAM" id="MobiDB-lite"/>
    </source>
</evidence>
<reference evidence="2 4" key="2">
    <citation type="journal article" date="2013" name="Nature">
        <title>Insights into bilaterian evolution from three spiralian genomes.</title>
        <authorList>
            <person name="Simakov O."/>
            <person name="Marletaz F."/>
            <person name="Cho S.J."/>
            <person name="Edsinger-Gonzales E."/>
            <person name="Havlak P."/>
            <person name="Hellsten U."/>
            <person name="Kuo D.H."/>
            <person name="Larsson T."/>
            <person name="Lv J."/>
            <person name="Arendt D."/>
            <person name="Savage R."/>
            <person name="Osoegawa K."/>
            <person name="de Jong P."/>
            <person name="Grimwood J."/>
            <person name="Chapman J.A."/>
            <person name="Shapiro H."/>
            <person name="Aerts A."/>
            <person name="Otillar R.P."/>
            <person name="Terry A.Y."/>
            <person name="Boore J.L."/>
            <person name="Grigoriev I.V."/>
            <person name="Lindberg D.R."/>
            <person name="Seaver E.C."/>
            <person name="Weisblat D.A."/>
            <person name="Putnam N.H."/>
            <person name="Rokhsar D.S."/>
        </authorList>
    </citation>
    <scope>NUCLEOTIDE SEQUENCE</scope>
</reference>
<dbReference type="EMBL" id="KB096742">
    <property type="protein sequence ID" value="ESO02114.1"/>
    <property type="molecule type" value="Genomic_DNA"/>
</dbReference>
<evidence type="ECO:0000313" key="2">
    <source>
        <dbReference type="EMBL" id="ESO02114.1"/>
    </source>
</evidence>
<dbReference type="EnsemblMetazoa" id="HelroT161350">
    <property type="protein sequence ID" value="HelroP161350"/>
    <property type="gene ID" value="HelroG161350"/>
</dbReference>
<dbReference type="OrthoDB" id="6783874at2759"/>
<reference evidence="3" key="3">
    <citation type="submission" date="2015-06" db="UniProtKB">
        <authorList>
            <consortium name="EnsemblMetazoa"/>
        </authorList>
    </citation>
    <scope>IDENTIFICATION</scope>
</reference>
<dbReference type="OMA" id="VESFEMW"/>
<feature type="region of interest" description="Disordered" evidence="1">
    <location>
        <begin position="1"/>
        <end position="23"/>
    </location>
</feature>